<accession>A0A6A3KWP0</accession>
<gene>
    <name evidence="3" type="ORF">PR001_g16303</name>
    <name evidence="2" type="ORF">PR002_g16535</name>
</gene>
<comment type="caution">
    <text evidence="3">The sequence shown here is derived from an EMBL/GenBank/DDBJ whole genome shotgun (WGS) entry which is preliminary data.</text>
</comment>
<dbReference type="Gene3D" id="3.40.800.20">
    <property type="entry name" value="Histone deacetylase domain"/>
    <property type="match status" value="1"/>
</dbReference>
<organism evidence="3 4">
    <name type="scientific">Phytophthora rubi</name>
    <dbReference type="NCBI Taxonomy" id="129364"/>
    <lineage>
        <taxon>Eukaryota</taxon>
        <taxon>Sar</taxon>
        <taxon>Stramenopiles</taxon>
        <taxon>Oomycota</taxon>
        <taxon>Peronosporomycetes</taxon>
        <taxon>Peronosporales</taxon>
        <taxon>Peronosporaceae</taxon>
        <taxon>Phytophthora</taxon>
    </lineage>
</organism>
<feature type="signal peptide" evidence="1">
    <location>
        <begin position="1"/>
        <end position="20"/>
    </location>
</feature>
<evidence type="ECO:0000313" key="4">
    <source>
        <dbReference type="Proteomes" id="UP000429607"/>
    </source>
</evidence>
<name>A0A6A3KWP0_9STRA</name>
<protein>
    <recommendedName>
        <fullName evidence="6">Malic enzyme NAD-binding domain-containing protein</fullName>
    </recommendedName>
</protein>
<dbReference type="OrthoDB" id="73273at2759"/>
<evidence type="ECO:0000256" key="1">
    <source>
        <dbReference type="SAM" id="SignalP"/>
    </source>
</evidence>
<evidence type="ECO:0000313" key="3">
    <source>
        <dbReference type="EMBL" id="KAE9009968.1"/>
    </source>
</evidence>
<dbReference type="InterPro" id="IPR037138">
    <property type="entry name" value="His_deacetylse_dom_sf"/>
</dbReference>
<feature type="chain" id="PRO_5036164812" description="Malic enzyme NAD-binding domain-containing protein" evidence="1">
    <location>
        <begin position="21"/>
        <end position="112"/>
    </location>
</feature>
<proteinExistence type="predicted"/>
<dbReference type="Proteomes" id="UP000429607">
    <property type="component" value="Unassembled WGS sequence"/>
</dbReference>
<evidence type="ECO:0008006" key="6">
    <source>
        <dbReference type="Google" id="ProtNLM"/>
    </source>
</evidence>
<evidence type="ECO:0000313" key="5">
    <source>
        <dbReference type="Proteomes" id="UP000435112"/>
    </source>
</evidence>
<dbReference type="Proteomes" id="UP000435112">
    <property type="component" value="Unassembled WGS sequence"/>
</dbReference>
<keyword evidence="1" id="KW-0732">Signal</keyword>
<dbReference type="AlphaFoldDB" id="A0A6A3KWP0"/>
<dbReference type="EMBL" id="QXFV01001278">
    <property type="protein sequence ID" value="KAE9009968.1"/>
    <property type="molecule type" value="Genomic_DNA"/>
</dbReference>
<dbReference type="EMBL" id="QXFU01001270">
    <property type="protein sequence ID" value="KAE9006250.1"/>
    <property type="molecule type" value="Genomic_DNA"/>
</dbReference>
<evidence type="ECO:0000313" key="2">
    <source>
        <dbReference type="EMBL" id="KAE9006250.1"/>
    </source>
</evidence>
<sequence>MALELPVLLLGAGVYSGVDACKTFAAIVATVIGQRYNLPDEIPENAFYEEYLPNHLQFATSPVMQRPNLNSAITLLEIGDRAITTLEQAAAIRSTKPQRFSNKRIRDANGSC</sequence>
<reference evidence="4 5" key="1">
    <citation type="submission" date="2018-09" db="EMBL/GenBank/DDBJ databases">
        <title>Genomic investigation of the strawberry pathogen Phytophthora fragariae indicates pathogenicity is determined by transcriptional variation in three key races.</title>
        <authorList>
            <person name="Adams T.M."/>
            <person name="Armitage A.D."/>
            <person name="Sobczyk M.K."/>
            <person name="Bates H.J."/>
            <person name="Dunwell J.M."/>
            <person name="Nellist C.F."/>
            <person name="Harrison R.J."/>
        </authorList>
    </citation>
    <scope>NUCLEOTIDE SEQUENCE [LARGE SCALE GENOMIC DNA]</scope>
    <source>
        <strain evidence="3 4">SCRP249</strain>
        <strain evidence="2 5">SCRP324</strain>
    </source>
</reference>